<dbReference type="STRING" id="106004.A0A1Y2DZS2"/>
<dbReference type="EMBL" id="MCGR01000065">
    <property type="protein sequence ID" value="ORY64771.1"/>
    <property type="molecule type" value="Genomic_DNA"/>
</dbReference>
<feature type="region of interest" description="Disordered" evidence="1">
    <location>
        <begin position="528"/>
        <end position="560"/>
    </location>
</feature>
<comment type="caution">
    <text evidence="2">The sequence shown here is derived from an EMBL/GenBank/DDBJ whole genome shotgun (WGS) entry which is preliminary data.</text>
</comment>
<dbReference type="AlphaFoldDB" id="A0A1Y2DZS2"/>
<gene>
    <name evidence="2" type="ORF">BCR35DRAFT_185327</name>
</gene>
<keyword evidence="3" id="KW-1185">Reference proteome</keyword>
<feature type="compositionally biased region" description="Pro residues" evidence="1">
    <location>
        <begin position="845"/>
        <end position="861"/>
    </location>
</feature>
<dbReference type="InParanoid" id="A0A1Y2DZS2"/>
<feature type="region of interest" description="Disordered" evidence="1">
    <location>
        <begin position="797"/>
        <end position="866"/>
    </location>
</feature>
<organism evidence="2 3">
    <name type="scientific">Leucosporidium creatinivorum</name>
    <dbReference type="NCBI Taxonomy" id="106004"/>
    <lineage>
        <taxon>Eukaryota</taxon>
        <taxon>Fungi</taxon>
        <taxon>Dikarya</taxon>
        <taxon>Basidiomycota</taxon>
        <taxon>Pucciniomycotina</taxon>
        <taxon>Microbotryomycetes</taxon>
        <taxon>Leucosporidiales</taxon>
        <taxon>Leucosporidium</taxon>
    </lineage>
</organism>
<protein>
    <submittedName>
        <fullName evidence="2">Uncharacterized protein</fullName>
    </submittedName>
</protein>
<evidence type="ECO:0000313" key="2">
    <source>
        <dbReference type="EMBL" id="ORY64771.1"/>
    </source>
</evidence>
<proteinExistence type="predicted"/>
<dbReference type="OrthoDB" id="2527433at2759"/>
<evidence type="ECO:0000256" key="1">
    <source>
        <dbReference type="SAM" id="MobiDB-lite"/>
    </source>
</evidence>
<evidence type="ECO:0000313" key="3">
    <source>
        <dbReference type="Proteomes" id="UP000193467"/>
    </source>
</evidence>
<dbReference type="Proteomes" id="UP000193467">
    <property type="component" value="Unassembled WGS sequence"/>
</dbReference>
<sequence length="881" mass="93861">MATTASSEQELLFALRSPTTPLNDKLALAHSALVLSPNSQLLPQLIRDWLLDNLLRARQNQDVLLSQPLWSLFAQVQLSSQATTTSSSLPVFVAFLSAYSALPAPNNDLVQAVATVWSRLAAGAMRKATVDAALEGYATLLKASVVVLSRQGDDVAAWEGLAEVWLKAFRSVVDSGKGGKKIPQHTLANLSSLLPLLSLISPTSSLRVSVLSTVQFALFNLDNLRRGIARESYNVGVAPSAADDTEGAAGELLGALKSHLAAHPESASHVLASIPLLTSLYFTSLASHSSTLFPLPAKTTFPTASAARSAGEIHSLQKRRALAAGWVRGVAALIGWRKEVGAMEVDDVQEEEEQKATSLALTLAEVESGDLHREGRNEGWEGILESLVEGSLSRLGASPSTPTREAVTLVLGTILRLSFASTDAYIPQILASLASTPSPSISTPSPSASLLLTSLLTHHTRSLTLPTLLLQVSTALAAPTSMPNSLLTAHSFLAALERALSGLVGLVSVRNCWDALIKALVEELPSLKPSPAAEGEGEEEATPEPSKKRRKVDSSSEGSEAGASARLRLLALYARSLPAPLPLAQFDAFATDFLTPALKSLGKSARKWKSSAKGARGVEMEILGVGYECRERIWSAGNWEERREEWSVGGKRCAELRGILEIEEGKAEAEVVVVAAQTLLQALELGSPAAIEDAQPILGAILNLITRSSDDVPSWDGHLRGLSLASLPVATWELISRRWLPVFERYASAEQLKQIAELIVGSMTNGIAKEEGITIDGITARLLRRADVYELRSLQGEPSASLDPRSLANPPPPRSKHNCTPSSSPASQSPPSPPPPKSSRTSPPAKLPNPCVPCLPRPSSPPSRLLSAFPLSCLWSMSERR</sequence>
<accession>A0A1Y2DZS2</accession>
<reference evidence="2 3" key="1">
    <citation type="submission" date="2016-07" db="EMBL/GenBank/DDBJ databases">
        <title>Pervasive Adenine N6-methylation of Active Genes in Fungi.</title>
        <authorList>
            <consortium name="DOE Joint Genome Institute"/>
            <person name="Mondo S.J."/>
            <person name="Dannebaum R.O."/>
            <person name="Kuo R.C."/>
            <person name="Labutti K."/>
            <person name="Haridas S."/>
            <person name="Kuo A."/>
            <person name="Salamov A."/>
            <person name="Ahrendt S.R."/>
            <person name="Lipzen A."/>
            <person name="Sullivan W."/>
            <person name="Andreopoulos W.B."/>
            <person name="Clum A."/>
            <person name="Lindquist E."/>
            <person name="Daum C."/>
            <person name="Ramamoorthy G.K."/>
            <person name="Gryganskyi A."/>
            <person name="Culley D."/>
            <person name="Magnuson J.K."/>
            <person name="James T.Y."/>
            <person name="O'Malley M.A."/>
            <person name="Stajich J.E."/>
            <person name="Spatafora J.W."/>
            <person name="Visel A."/>
            <person name="Grigoriev I.V."/>
        </authorList>
    </citation>
    <scope>NUCLEOTIDE SEQUENCE [LARGE SCALE GENOMIC DNA]</scope>
    <source>
        <strain evidence="2 3">62-1032</strain>
    </source>
</reference>
<feature type="compositionally biased region" description="Pro residues" evidence="1">
    <location>
        <begin position="828"/>
        <end position="837"/>
    </location>
</feature>
<name>A0A1Y2DZS2_9BASI</name>